<evidence type="ECO:0000313" key="3">
    <source>
        <dbReference type="Proteomes" id="UP000824540"/>
    </source>
</evidence>
<dbReference type="EMBL" id="JAFBMS010000031">
    <property type="protein sequence ID" value="KAG9341888.1"/>
    <property type="molecule type" value="Genomic_DNA"/>
</dbReference>
<protein>
    <submittedName>
        <fullName evidence="2">Uncharacterized protein</fullName>
    </submittedName>
</protein>
<sequence length="207" mass="21894">MITRHRENLAVQHKRVISGPAETNQSWRSYQNPTQNDTQARNVLINGPLFKALPSLADKKWELWSPGRDSIGVPVAVTSVLCRVTKATPLSPALLCHGIDSTKPLGSLGTARLCRSIGGEMKLETVAPGICAGVVSASGPSRCEVGEGAAERQHEPKGGGRGVGGQTGRLGTSPRLTGTQLLYTPNTLLLSHLPDQSWNGGGEEGCR</sequence>
<comment type="caution">
    <text evidence="2">The sequence shown here is derived from an EMBL/GenBank/DDBJ whole genome shotgun (WGS) entry which is preliminary data.</text>
</comment>
<evidence type="ECO:0000313" key="2">
    <source>
        <dbReference type="EMBL" id="KAG9341888.1"/>
    </source>
</evidence>
<feature type="compositionally biased region" description="Basic and acidic residues" evidence="1">
    <location>
        <begin position="149"/>
        <end position="158"/>
    </location>
</feature>
<keyword evidence="3" id="KW-1185">Reference proteome</keyword>
<proteinExistence type="predicted"/>
<reference evidence="2" key="1">
    <citation type="thesis" date="2021" institute="BYU ScholarsArchive" country="Provo, UT, USA">
        <title>Applications of and Algorithms for Genome Assembly and Genomic Analyses with an Emphasis on Marine Teleosts.</title>
        <authorList>
            <person name="Pickett B.D."/>
        </authorList>
    </citation>
    <scope>NUCLEOTIDE SEQUENCE</scope>
    <source>
        <strain evidence="2">HI-2016</strain>
    </source>
</reference>
<organism evidence="2 3">
    <name type="scientific">Albula glossodonta</name>
    <name type="common">roundjaw bonefish</name>
    <dbReference type="NCBI Taxonomy" id="121402"/>
    <lineage>
        <taxon>Eukaryota</taxon>
        <taxon>Metazoa</taxon>
        <taxon>Chordata</taxon>
        <taxon>Craniata</taxon>
        <taxon>Vertebrata</taxon>
        <taxon>Euteleostomi</taxon>
        <taxon>Actinopterygii</taxon>
        <taxon>Neopterygii</taxon>
        <taxon>Teleostei</taxon>
        <taxon>Albuliformes</taxon>
        <taxon>Albulidae</taxon>
        <taxon>Albula</taxon>
    </lineage>
</organism>
<feature type="region of interest" description="Disordered" evidence="1">
    <location>
        <begin position="143"/>
        <end position="177"/>
    </location>
</feature>
<name>A0A8T2NWP6_9TELE</name>
<dbReference type="AlphaFoldDB" id="A0A8T2NWP6"/>
<feature type="compositionally biased region" description="Gly residues" evidence="1">
    <location>
        <begin position="159"/>
        <end position="168"/>
    </location>
</feature>
<gene>
    <name evidence="2" type="ORF">JZ751_018205</name>
</gene>
<evidence type="ECO:0000256" key="1">
    <source>
        <dbReference type="SAM" id="MobiDB-lite"/>
    </source>
</evidence>
<dbReference type="Proteomes" id="UP000824540">
    <property type="component" value="Unassembled WGS sequence"/>
</dbReference>
<accession>A0A8T2NWP6</accession>